<dbReference type="CDD" id="cd00616">
    <property type="entry name" value="AHBA_syn"/>
    <property type="match status" value="1"/>
</dbReference>
<dbReference type="EMBL" id="CP080590">
    <property type="protein sequence ID" value="QYO77776.1"/>
    <property type="molecule type" value="Genomic_DNA"/>
</dbReference>
<dbReference type="InterPro" id="IPR020026">
    <property type="entry name" value="PseC"/>
</dbReference>
<organism evidence="3 4">
    <name type="scientific">Devosia salina</name>
    <dbReference type="NCBI Taxonomy" id="2860336"/>
    <lineage>
        <taxon>Bacteria</taxon>
        <taxon>Pseudomonadati</taxon>
        <taxon>Pseudomonadota</taxon>
        <taxon>Alphaproteobacteria</taxon>
        <taxon>Hyphomicrobiales</taxon>
        <taxon>Devosiaceae</taxon>
        <taxon>Devosia</taxon>
    </lineage>
</organism>
<dbReference type="InterPro" id="IPR000653">
    <property type="entry name" value="DegT/StrS_aminotransferase"/>
</dbReference>
<accession>A0ABX8WID8</accession>
<dbReference type="InterPro" id="IPR015422">
    <property type="entry name" value="PyrdxlP-dep_Trfase_small"/>
</dbReference>
<dbReference type="SUPFAM" id="SSF53383">
    <property type="entry name" value="PLP-dependent transferases"/>
    <property type="match status" value="1"/>
</dbReference>
<keyword evidence="2" id="KW-0663">Pyridoxal phosphate</keyword>
<dbReference type="InterPro" id="IPR015424">
    <property type="entry name" value="PyrdxlP-dep_Trfase"/>
</dbReference>
<dbReference type="EC" id="2.6.1.92" evidence="3"/>
<evidence type="ECO:0000256" key="1">
    <source>
        <dbReference type="ARBA" id="ARBA00037999"/>
    </source>
</evidence>
<dbReference type="Pfam" id="PF01041">
    <property type="entry name" value="DegT_DnrJ_EryC1"/>
    <property type="match status" value="1"/>
</dbReference>
<evidence type="ECO:0000313" key="4">
    <source>
        <dbReference type="Proteomes" id="UP000825799"/>
    </source>
</evidence>
<evidence type="ECO:0000256" key="2">
    <source>
        <dbReference type="RuleBase" id="RU004508"/>
    </source>
</evidence>
<name>A0ABX8WID8_9HYPH</name>
<dbReference type="NCBIfam" id="TIGR03588">
    <property type="entry name" value="PseC"/>
    <property type="match status" value="1"/>
</dbReference>
<dbReference type="Gene3D" id="3.90.1150.10">
    <property type="entry name" value="Aspartate Aminotransferase, domain 1"/>
    <property type="match status" value="1"/>
</dbReference>
<dbReference type="GO" id="GO:0008483">
    <property type="term" value="F:transaminase activity"/>
    <property type="evidence" value="ECO:0007669"/>
    <property type="project" value="UniProtKB-KW"/>
</dbReference>
<comment type="similarity">
    <text evidence="1 2">Belongs to the DegT/DnrJ/EryC1 family.</text>
</comment>
<sequence length="403" mass="43677">MSEQPKSLIPYGKQSIDDDDLAAVAAALRADYLTTGPRIAEFEAAFATAVGAKHAMVCSNGTAALHLSAMALGIGPDDIVLAPTLSFLATANGPHYTGARIVFMDCDPETALVRPQDVEDALERAGGSVKAIFITHMNGQICDIEAISKIARRIGAYLVEDACHAVGTEYTDSQGITRQVGDGAYSDLTNFSLHPVKTITMGEGGVVTTNDSTLHKQMCRLRSHGMTRDPDEFEVEELAFAADGLPNPWYYEMPSPGYNYRATDIQCALGMTQLAKLPRFAEKRRSLASEYDALLAKHNGPMRRFGRVEGCDPVLHLYVALIDFAAIGLDRGGFMRQLSALGIGTQVHYLPIHRQTYYAKLNPGLSLPGADTYYSQCLSLPLYADMTSEDVRRVMDALKSLGA</sequence>
<dbReference type="PANTHER" id="PTHR30244">
    <property type="entry name" value="TRANSAMINASE"/>
    <property type="match status" value="1"/>
</dbReference>
<dbReference type="InterPro" id="IPR015421">
    <property type="entry name" value="PyrdxlP-dep_Trfase_major"/>
</dbReference>
<gene>
    <name evidence="3" type="primary">pseC</name>
    <name evidence="3" type="ORF">K1X15_04195</name>
</gene>
<proteinExistence type="inferred from homology"/>
<keyword evidence="3" id="KW-0032">Aminotransferase</keyword>
<dbReference type="PIRSF" id="PIRSF000390">
    <property type="entry name" value="PLP_StrS"/>
    <property type="match status" value="1"/>
</dbReference>
<keyword evidence="3" id="KW-0808">Transferase</keyword>
<dbReference type="PANTHER" id="PTHR30244:SF34">
    <property type="entry name" value="DTDP-4-AMINO-4,6-DIDEOXYGALACTOSE TRANSAMINASE"/>
    <property type="match status" value="1"/>
</dbReference>
<dbReference type="Gene3D" id="3.40.640.10">
    <property type="entry name" value="Type I PLP-dependent aspartate aminotransferase-like (Major domain)"/>
    <property type="match status" value="1"/>
</dbReference>
<keyword evidence="4" id="KW-1185">Reference proteome</keyword>
<reference evidence="3 4" key="1">
    <citation type="submission" date="2021-08" db="EMBL/GenBank/DDBJ databases">
        <title>Devosia salina sp. nov., isolated from the South China Sea sediment.</title>
        <authorList>
            <person name="Zhou Z."/>
        </authorList>
    </citation>
    <scope>NUCLEOTIDE SEQUENCE [LARGE SCALE GENOMIC DNA]</scope>
    <source>
        <strain evidence="3 4">SCS-3</strain>
    </source>
</reference>
<protein>
    <submittedName>
        <fullName evidence="3">UDP-4-amino-4, 6-dideoxy-N-acetyl-beta-L-altrosamine transaminase</fullName>
        <ecNumber evidence="3">2.6.1.92</ecNumber>
    </submittedName>
</protein>
<evidence type="ECO:0000313" key="3">
    <source>
        <dbReference type="EMBL" id="QYO77776.1"/>
    </source>
</evidence>
<dbReference type="Proteomes" id="UP000825799">
    <property type="component" value="Chromosome"/>
</dbReference>
<dbReference type="RefSeq" id="WP_220306230.1">
    <property type="nucleotide sequence ID" value="NZ_CP080590.1"/>
</dbReference>